<accession>A0A8U7MBH0</accession>
<keyword evidence="2" id="KW-1185">Reference proteome</keyword>
<organism evidence="1 2">
    <name type="scientific">Corvus moneduloides</name>
    <name type="common">New Caledonian crow</name>
    <dbReference type="NCBI Taxonomy" id="1196302"/>
    <lineage>
        <taxon>Eukaryota</taxon>
        <taxon>Metazoa</taxon>
        <taxon>Chordata</taxon>
        <taxon>Craniata</taxon>
        <taxon>Vertebrata</taxon>
        <taxon>Euteleostomi</taxon>
        <taxon>Archelosauria</taxon>
        <taxon>Archosauria</taxon>
        <taxon>Dinosauria</taxon>
        <taxon>Saurischia</taxon>
        <taxon>Theropoda</taxon>
        <taxon>Coelurosauria</taxon>
        <taxon>Aves</taxon>
        <taxon>Neognathae</taxon>
        <taxon>Neoaves</taxon>
        <taxon>Telluraves</taxon>
        <taxon>Australaves</taxon>
        <taxon>Passeriformes</taxon>
        <taxon>Corvoidea</taxon>
        <taxon>Corvidae</taxon>
        <taxon>Corvus</taxon>
    </lineage>
</organism>
<reference evidence="2" key="1">
    <citation type="submission" date="2019-10" db="EMBL/GenBank/DDBJ databases">
        <title>Corvus moneduloides (New Caledonian crow) genome, bCorMon1, primary haplotype.</title>
        <authorList>
            <person name="Rutz C."/>
            <person name="Fungtammasan C."/>
            <person name="Mountcastle J."/>
            <person name="Formenti G."/>
            <person name="Chow W."/>
            <person name="Howe K."/>
            <person name="Steele M.P."/>
            <person name="Fernandes J."/>
            <person name="Gilbert M.T.P."/>
            <person name="Fedrigo O."/>
            <person name="Jarvis E.D."/>
            <person name="Gemmell N."/>
        </authorList>
    </citation>
    <scope>NUCLEOTIDE SEQUENCE [LARGE SCALE GENOMIC DNA]</scope>
</reference>
<reference evidence="1" key="3">
    <citation type="submission" date="2025-09" db="UniProtKB">
        <authorList>
            <consortium name="Ensembl"/>
        </authorList>
    </citation>
    <scope>IDENTIFICATION</scope>
</reference>
<dbReference type="Proteomes" id="UP000694553">
    <property type="component" value="Unassembled WGS sequence"/>
</dbReference>
<sequence length="87" mass="9651">MTKIVLGKCSAKSQCHLEKIKSEGKEGESSSFFAANPLTESFECQFLTLLLNKGLFGWHLIMLLLRDRPGAPSFVLKPFSSGKKAYL</sequence>
<name>A0A8C3EUN9_CORMO</name>
<proteinExistence type="predicted"/>
<dbReference type="Ensembl" id="ENSCMUT00000028264.2">
    <property type="protein sequence ID" value="ENSCMUP00000026280.2"/>
    <property type="gene ID" value="ENSCMUG00000015975.2"/>
</dbReference>
<evidence type="ECO:0000313" key="2">
    <source>
        <dbReference type="Proteomes" id="UP000694553"/>
    </source>
</evidence>
<dbReference type="AlphaFoldDB" id="A0A8C3EUN9"/>
<evidence type="ECO:0000313" key="1">
    <source>
        <dbReference type="Ensembl" id="ENSCMUP00000026280.2"/>
    </source>
</evidence>
<reference evidence="1" key="2">
    <citation type="submission" date="2025-08" db="UniProtKB">
        <authorList>
            <consortium name="Ensembl"/>
        </authorList>
    </citation>
    <scope>IDENTIFICATION</scope>
</reference>
<protein>
    <submittedName>
        <fullName evidence="1">Uncharacterized protein</fullName>
    </submittedName>
</protein>
<accession>A0A8C3EUN9</accession>